<keyword evidence="3" id="KW-0540">Nuclease</keyword>
<sequence length="617" mass="65184">MKPTPVLWVFASLQSLAAALTVAEINGNKFISPYSGQAVTNVTGLLIAKGPNGIWIRSTTPDDDDATSEAVYVFSNKVGANLTVGDIISLDGKVTEYRSNANYIYLTEIASPTNVRVVSSGNAVTPLVIGKDTLSPPTVQYSSLDGGDIYSLPNGVANVSEANLVLDPTKYGLDFWESLSGELVTVKAPRAIKTPNQYGDTWVVGDWAVTGENKHGGLTMSDKDSNPEIITIGAPLDGTKNPTTSKMGDQFEDITGIVQQTFGFYAILPLTAIKTTAVASAAAPPTTLLSQGNCKALTIGSYNVENLAPTSAHLPKVAAHLVDYLKTPDLIFIQEVQDDSGPTDDGVVSANATLSALVDAIKAASGVTYAFADVAPVSNADGGQPGGNIRVAYLYRPEVVELYQPNQGGSNDATEVVAAQGKGKSFGGAPTLSFNPGRIDPANGAWTASRKPLAAAWKAKGAKRPFYTVNVHWSSKGGGTSLHGDRRPPINGAVEARMAQANVTGSFIAELLALDPTANVIAAGDFNEFAFVQPLKTFSAISKMVELDEAVKTPIEERYTYAYDMNAQALDHMYVSPALAHSKTTRFEHIHANSWAAFDDVVSDHDPSIALFNMCGC</sequence>
<dbReference type="GO" id="GO:0004527">
    <property type="term" value="F:exonuclease activity"/>
    <property type="evidence" value="ECO:0007669"/>
    <property type="project" value="UniProtKB-KW"/>
</dbReference>
<dbReference type="Proteomes" id="UP001303115">
    <property type="component" value="Unassembled WGS sequence"/>
</dbReference>
<dbReference type="CDD" id="cd04486">
    <property type="entry name" value="YhcR_OBF_like"/>
    <property type="match status" value="1"/>
</dbReference>
<dbReference type="PANTHER" id="PTHR42834">
    <property type="entry name" value="ENDONUCLEASE/EXONUCLEASE/PHOSPHATASE FAMILY PROTEIN (AFU_ORTHOLOGUE AFUA_3G09210)"/>
    <property type="match status" value="1"/>
</dbReference>
<evidence type="ECO:0000256" key="1">
    <source>
        <dbReference type="SAM" id="SignalP"/>
    </source>
</evidence>
<keyword evidence="3" id="KW-0378">Hydrolase</keyword>
<dbReference type="PANTHER" id="PTHR42834:SF1">
    <property type="entry name" value="ENDONUCLEASE_EXONUCLEASE_PHOSPHATASE FAMILY PROTEIN (AFU_ORTHOLOGUE AFUA_3G09210)"/>
    <property type="match status" value="1"/>
</dbReference>
<feature type="domain" description="Endonuclease/exonuclease/phosphatase" evidence="2">
    <location>
        <begin position="300"/>
        <end position="605"/>
    </location>
</feature>
<organism evidence="3 4">
    <name type="scientific">Parachaetomium inaequale</name>
    <dbReference type="NCBI Taxonomy" id="2588326"/>
    <lineage>
        <taxon>Eukaryota</taxon>
        <taxon>Fungi</taxon>
        <taxon>Dikarya</taxon>
        <taxon>Ascomycota</taxon>
        <taxon>Pezizomycotina</taxon>
        <taxon>Sordariomycetes</taxon>
        <taxon>Sordariomycetidae</taxon>
        <taxon>Sordariales</taxon>
        <taxon>Chaetomiaceae</taxon>
        <taxon>Parachaetomium</taxon>
    </lineage>
</organism>
<keyword evidence="3" id="KW-0269">Exonuclease</keyword>
<dbReference type="Pfam" id="PF03372">
    <property type="entry name" value="Exo_endo_phos"/>
    <property type="match status" value="1"/>
</dbReference>
<proteinExistence type="predicted"/>
<keyword evidence="1" id="KW-0732">Signal</keyword>
<name>A0AAN6SPK6_9PEZI</name>
<evidence type="ECO:0000259" key="2">
    <source>
        <dbReference type="Pfam" id="PF03372"/>
    </source>
</evidence>
<feature type="signal peptide" evidence="1">
    <location>
        <begin position="1"/>
        <end position="19"/>
    </location>
</feature>
<gene>
    <name evidence="3" type="ORF">C8A01DRAFT_48873</name>
</gene>
<dbReference type="EMBL" id="MU854464">
    <property type="protein sequence ID" value="KAK4034830.1"/>
    <property type="molecule type" value="Genomic_DNA"/>
</dbReference>
<evidence type="ECO:0000313" key="3">
    <source>
        <dbReference type="EMBL" id="KAK4034830.1"/>
    </source>
</evidence>
<dbReference type="AlphaFoldDB" id="A0AAN6SPK6"/>
<reference evidence="4" key="1">
    <citation type="journal article" date="2023" name="Mol. Phylogenet. Evol.">
        <title>Genome-scale phylogeny and comparative genomics of the fungal order Sordariales.</title>
        <authorList>
            <person name="Hensen N."/>
            <person name="Bonometti L."/>
            <person name="Westerberg I."/>
            <person name="Brannstrom I.O."/>
            <person name="Guillou S."/>
            <person name="Cros-Aarteil S."/>
            <person name="Calhoun S."/>
            <person name="Haridas S."/>
            <person name="Kuo A."/>
            <person name="Mondo S."/>
            <person name="Pangilinan J."/>
            <person name="Riley R."/>
            <person name="LaButti K."/>
            <person name="Andreopoulos B."/>
            <person name="Lipzen A."/>
            <person name="Chen C."/>
            <person name="Yan M."/>
            <person name="Daum C."/>
            <person name="Ng V."/>
            <person name="Clum A."/>
            <person name="Steindorff A."/>
            <person name="Ohm R.A."/>
            <person name="Martin F."/>
            <person name="Silar P."/>
            <person name="Natvig D.O."/>
            <person name="Lalanne C."/>
            <person name="Gautier V."/>
            <person name="Ament-Velasquez S.L."/>
            <person name="Kruys A."/>
            <person name="Hutchinson M.I."/>
            <person name="Powell A.J."/>
            <person name="Barry K."/>
            <person name="Miller A.N."/>
            <person name="Grigoriev I.V."/>
            <person name="Debuchy R."/>
            <person name="Gladieux P."/>
            <person name="Hiltunen Thoren M."/>
            <person name="Johannesson H."/>
        </authorList>
    </citation>
    <scope>NUCLEOTIDE SEQUENCE [LARGE SCALE GENOMIC DNA]</scope>
    <source>
        <strain evidence="4">CBS 284.82</strain>
    </source>
</reference>
<dbReference type="GO" id="GO:0004519">
    <property type="term" value="F:endonuclease activity"/>
    <property type="evidence" value="ECO:0007669"/>
    <property type="project" value="UniProtKB-KW"/>
</dbReference>
<dbReference type="SUPFAM" id="SSF56219">
    <property type="entry name" value="DNase I-like"/>
    <property type="match status" value="1"/>
</dbReference>
<evidence type="ECO:0000313" key="4">
    <source>
        <dbReference type="Proteomes" id="UP001303115"/>
    </source>
</evidence>
<keyword evidence="4" id="KW-1185">Reference proteome</keyword>
<feature type="chain" id="PRO_5042811334" evidence="1">
    <location>
        <begin position="20"/>
        <end position="617"/>
    </location>
</feature>
<dbReference type="InterPro" id="IPR005135">
    <property type="entry name" value="Endo/exonuclease/phosphatase"/>
</dbReference>
<dbReference type="Gene3D" id="3.60.10.10">
    <property type="entry name" value="Endonuclease/exonuclease/phosphatase"/>
    <property type="match status" value="1"/>
</dbReference>
<comment type="caution">
    <text evidence="3">The sequence shown here is derived from an EMBL/GenBank/DDBJ whole genome shotgun (WGS) entry which is preliminary data.</text>
</comment>
<accession>A0AAN6SPK6</accession>
<keyword evidence="3" id="KW-0255">Endonuclease</keyword>
<dbReference type="InterPro" id="IPR036691">
    <property type="entry name" value="Endo/exonu/phosph_ase_sf"/>
</dbReference>
<protein>
    <submittedName>
        <fullName evidence="3">Endonuclease/ exonuclease</fullName>
    </submittedName>
</protein>